<proteinExistence type="predicted"/>
<evidence type="ECO:0000313" key="3">
    <source>
        <dbReference type="Proteomes" id="UP000547674"/>
    </source>
</evidence>
<dbReference type="Pfam" id="PF01850">
    <property type="entry name" value="PIN"/>
    <property type="match status" value="1"/>
</dbReference>
<accession>A0A7Y2E5C2</accession>
<dbReference type="Gene3D" id="3.40.50.1010">
    <property type="entry name" value="5'-nuclease"/>
    <property type="match status" value="1"/>
</dbReference>
<protein>
    <submittedName>
        <fullName evidence="2">Type II toxin-antitoxin system VapC family toxin</fullName>
    </submittedName>
</protein>
<dbReference type="SUPFAM" id="SSF88723">
    <property type="entry name" value="PIN domain-like"/>
    <property type="match status" value="1"/>
</dbReference>
<reference evidence="2 3" key="1">
    <citation type="submission" date="2020-03" db="EMBL/GenBank/DDBJ databases">
        <title>Metabolic flexibility allows generalist bacteria to become dominant in a frequently disturbed ecosystem.</title>
        <authorList>
            <person name="Chen Y.-J."/>
            <person name="Leung P.M."/>
            <person name="Bay S.K."/>
            <person name="Hugenholtz P."/>
            <person name="Kessler A.J."/>
            <person name="Shelley G."/>
            <person name="Waite D.W."/>
            <person name="Cook P.L."/>
            <person name="Greening C."/>
        </authorList>
    </citation>
    <scope>NUCLEOTIDE SEQUENCE [LARGE SCALE GENOMIC DNA]</scope>
    <source>
        <strain evidence="2">SS_bin_28</strain>
    </source>
</reference>
<name>A0A7Y2E5C2_UNCEI</name>
<organism evidence="2 3">
    <name type="scientific">Eiseniibacteriota bacterium</name>
    <dbReference type="NCBI Taxonomy" id="2212470"/>
    <lineage>
        <taxon>Bacteria</taxon>
        <taxon>Candidatus Eiseniibacteriota</taxon>
    </lineage>
</organism>
<evidence type="ECO:0000313" key="2">
    <source>
        <dbReference type="EMBL" id="NNF05461.1"/>
    </source>
</evidence>
<dbReference type="InterPro" id="IPR029060">
    <property type="entry name" value="PIN-like_dom_sf"/>
</dbReference>
<sequence>MILVDTSIWVDHLRKGDSGLVSLLEEGQVSCHPYLIGELACGSLKNRREILTLLRALPATVVASDNEVHEVIDQHRLYGIGIGLIDVHLLTSSLLSGEPLWTRDKALASAAKKLKASYSS</sequence>
<dbReference type="Proteomes" id="UP000547674">
    <property type="component" value="Unassembled WGS sequence"/>
</dbReference>
<feature type="domain" description="PIN" evidence="1">
    <location>
        <begin position="2"/>
        <end position="112"/>
    </location>
</feature>
<dbReference type="AlphaFoldDB" id="A0A7Y2E5C2"/>
<gene>
    <name evidence="2" type="ORF">HKN21_01745</name>
</gene>
<evidence type="ECO:0000259" key="1">
    <source>
        <dbReference type="Pfam" id="PF01850"/>
    </source>
</evidence>
<comment type="caution">
    <text evidence="2">The sequence shown here is derived from an EMBL/GenBank/DDBJ whole genome shotgun (WGS) entry which is preliminary data.</text>
</comment>
<dbReference type="InterPro" id="IPR002716">
    <property type="entry name" value="PIN_dom"/>
</dbReference>
<dbReference type="EMBL" id="JABDJR010000060">
    <property type="protein sequence ID" value="NNF05461.1"/>
    <property type="molecule type" value="Genomic_DNA"/>
</dbReference>